<dbReference type="PANTHER" id="PTHR21174">
    <property type="match status" value="1"/>
</dbReference>
<accession>A0A6J4N9N2</accession>
<proteinExistence type="predicted"/>
<evidence type="ECO:0000313" key="1">
    <source>
        <dbReference type="EMBL" id="CAA9382163.1"/>
    </source>
</evidence>
<dbReference type="Gene3D" id="1.10.3210.10">
    <property type="entry name" value="Hypothetical protein af1432"/>
    <property type="match status" value="1"/>
</dbReference>
<organism evidence="1">
    <name type="scientific">uncultured Nocardioides sp</name>
    <dbReference type="NCBI Taxonomy" id="198441"/>
    <lineage>
        <taxon>Bacteria</taxon>
        <taxon>Bacillati</taxon>
        <taxon>Actinomycetota</taxon>
        <taxon>Actinomycetes</taxon>
        <taxon>Propionibacteriales</taxon>
        <taxon>Nocardioidaceae</taxon>
        <taxon>Nocardioides</taxon>
        <taxon>environmental samples</taxon>
    </lineage>
</organism>
<dbReference type="InterPro" id="IPR009218">
    <property type="entry name" value="HD_phosphohydro"/>
</dbReference>
<reference evidence="1" key="1">
    <citation type="submission" date="2020-02" db="EMBL/GenBank/DDBJ databases">
        <authorList>
            <person name="Meier V. D."/>
        </authorList>
    </citation>
    <scope>NUCLEOTIDE SEQUENCE</scope>
    <source>
        <strain evidence="1">AVDCRST_MAG06</strain>
    </source>
</reference>
<dbReference type="PIRSF" id="PIRSF035170">
    <property type="entry name" value="HD_phosphohydro"/>
    <property type="match status" value="1"/>
</dbReference>
<gene>
    <name evidence="1" type="ORF">AVDCRST_MAG06-1041</name>
</gene>
<dbReference type="AlphaFoldDB" id="A0A6J4N9N2"/>
<evidence type="ECO:0008006" key="2">
    <source>
        <dbReference type="Google" id="ProtNLM"/>
    </source>
</evidence>
<name>A0A6J4N9N2_9ACTN</name>
<dbReference type="EMBL" id="CADCUP010000070">
    <property type="protein sequence ID" value="CAA9382163.1"/>
    <property type="molecule type" value="Genomic_DNA"/>
</dbReference>
<dbReference type="SUPFAM" id="SSF109604">
    <property type="entry name" value="HD-domain/PDEase-like"/>
    <property type="match status" value="1"/>
</dbReference>
<dbReference type="PANTHER" id="PTHR21174:SF0">
    <property type="entry name" value="HD PHOSPHOHYDROLASE FAMILY PROTEIN-RELATED"/>
    <property type="match status" value="1"/>
</dbReference>
<protein>
    <recommendedName>
        <fullName evidence="2">COG4339 metal-dependent phosphohydrolase, HD superfamily</fullName>
    </recommendedName>
</protein>
<sequence length="214" mass="22950">MTRMTEIAHRWPLAGQDGLRDQLLEAYADAGRGYHGLRHLAEVLERLDELALAGATFDREPVLVAAWFHDAVHAGAADDEELSAQWAERALPDTVDVAEVARLVRMTAAHRPAAEDANGGALSDADLAILAAPSERYQEYVATVRSEYAHVPDEDFAAGRAAVLADLLAKTTLFHTAAARERWEEAARANVAAELARLRPPSASGGAGRPGAAR</sequence>